<keyword evidence="4" id="KW-1185">Reference proteome</keyword>
<evidence type="ECO:0000313" key="4">
    <source>
        <dbReference type="Proteomes" id="UP000219281"/>
    </source>
</evidence>
<proteinExistence type="predicted"/>
<dbReference type="RefSeq" id="WP_097128028.1">
    <property type="nucleotide sequence ID" value="NZ_OCMT01000001.1"/>
</dbReference>
<dbReference type="EMBL" id="OCMT01000001">
    <property type="protein sequence ID" value="SOD11871.1"/>
    <property type="molecule type" value="Genomic_DNA"/>
</dbReference>
<dbReference type="Pfam" id="PF10882">
    <property type="entry name" value="bPH_5"/>
    <property type="match status" value="1"/>
</dbReference>
<dbReference type="AlphaFoldDB" id="A0A285ZQE0"/>
<evidence type="ECO:0000259" key="2">
    <source>
        <dbReference type="Pfam" id="PF10882"/>
    </source>
</evidence>
<gene>
    <name evidence="3" type="ORF">SAMN06297358_0375</name>
</gene>
<protein>
    <submittedName>
        <fullName evidence="3">PH domain-containing protein</fullName>
    </submittedName>
</protein>
<feature type="domain" description="Bacterial Pleckstrin homology" evidence="2">
    <location>
        <begin position="62"/>
        <end position="160"/>
    </location>
</feature>
<dbReference type="OrthoDB" id="952021at2"/>
<evidence type="ECO:0000256" key="1">
    <source>
        <dbReference type="SAM" id="Phobius"/>
    </source>
</evidence>
<organism evidence="3 4">
    <name type="scientific">Pedobacter xixiisoli</name>
    <dbReference type="NCBI Taxonomy" id="1476464"/>
    <lineage>
        <taxon>Bacteria</taxon>
        <taxon>Pseudomonadati</taxon>
        <taxon>Bacteroidota</taxon>
        <taxon>Sphingobacteriia</taxon>
        <taxon>Sphingobacteriales</taxon>
        <taxon>Sphingobacteriaceae</taxon>
        <taxon>Pedobacter</taxon>
    </lineage>
</organism>
<keyword evidence="1" id="KW-0472">Membrane</keyword>
<name>A0A285ZQE0_9SPHI</name>
<accession>A0A285ZQE0</accession>
<keyword evidence="1" id="KW-1133">Transmembrane helix</keyword>
<evidence type="ECO:0000313" key="3">
    <source>
        <dbReference type="EMBL" id="SOD11871.1"/>
    </source>
</evidence>
<sequence>MIYKASLDKTALVVTIGVSILFAVIIGGQYSIIKDAENATPIYTTVGLLLIYTLAFAFSPTGYIITADEIMIRRPLTNVRIKRVDIERVELVEEQTMNGALRTFGVGGLFGYYGGFANTSIGRMTWYATRKDTAVLLRTVNDKKIILTPNERQQFVNHLNS</sequence>
<feature type="transmembrane region" description="Helical" evidence="1">
    <location>
        <begin position="12"/>
        <end position="30"/>
    </location>
</feature>
<feature type="transmembrane region" description="Helical" evidence="1">
    <location>
        <begin position="42"/>
        <end position="65"/>
    </location>
</feature>
<dbReference type="Proteomes" id="UP000219281">
    <property type="component" value="Unassembled WGS sequence"/>
</dbReference>
<dbReference type="InterPro" id="IPR027783">
    <property type="entry name" value="Bacterial_PH-related"/>
</dbReference>
<keyword evidence="1" id="KW-0812">Transmembrane</keyword>
<reference evidence="4" key="1">
    <citation type="submission" date="2017-09" db="EMBL/GenBank/DDBJ databases">
        <authorList>
            <person name="Varghese N."/>
            <person name="Submissions S."/>
        </authorList>
    </citation>
    <scope>NUCLEOTIDE SEQUENCE [LARGE SCALE GENOMIC DNA]</scope>
    <source>
        <strain evidence="4">CGMCC 1.12803</strain>
    </source>
</reference>